<proteinExistence type="predicted"/>
<gene>
    <name evidence="2" type="ORF">A2832_02360</name>
</gene>
<dbReference type="PANTHER" id="PTHR30448">
    <property type="entry name" value="RNASE ADAPTER PROTEIN RAPZ"/>
    <property type="match status" value="1"/>
</dbReference>
<name>A0A1G2T3N2_9BACT</name>
<comment type="caution">
    <text evidence="2">The sequence shown here is derived from an EMBL/GenBank/DDBJ whole genome shotgun (WGS) entry which is preliminary data.</text>
</comment>
<dbReference type="InterPro" id="IPR005337">
    <property type="entry name" value="RapZ-like"/>
</dbReference>
<dbReference type="STRING" id="1802737.A2832_02360"/>
<reference evidence="2 3" key="1">
    <citation type="journal article" date="2016" name="Nat. Commun.">
        <title>Thousands of microbial genomes shed light on interconnected biogeochemical processes in an aquifer system.</title>
        <authorList>
            <person name="Anantharaman K."/>
            <person name="Brown C.T."/>
            <person name="Hug L.A."/>
            <person name="Sharon I."/>
            <person name="Castelle C.J."/>
            <person name="Probst A.J."/>
            <person name="Thomas B.C."/>
            <person name="Singh A."/>
            <person name="Wilkins M.J."/>
            <person name="Karaoz U."/>
            <person name="Brodie E.L."/>
            <person name="Williams K.H."/>
            <person name="Hubbard S.S."/>
            <person name="Banfield J.F."/>
        </authorList>
    </citation>
    <scope>NUCLEOTIDE SEQUENCE [LARGE SCALE GENOMIC DNA]</scope>
</reference>
<evidence type="ECO:0000259" key="1">
    <source>
        <dbReference type="Pfam" id="PF22740"/>
    </source>
</evidence>
<dbReference type="PANTHER" id="PTHR30448:SF0">
    <property type="entry name" value="RNASE ADAPTER PROTEIN RAPZ"/>
    <property type="match status" value="1"/>
</dbReference>
<protein>
    <recommendedName>
        <fullName evidence="1">RapZ C-terminal domain-containing protein</fullName>
    </recommendedName>
</protein>
<organism evidence="2 3">
    <name type="scientific">Candidatus Zambryskibacteria bacterium RIFCSPHIGHO2_01_FULL_44_22b</name>
    <dbReference type="NCBI Taxonomy" id="1802737"/>
    <lineage>
        <taxon>Bacteria</taxon>
        <taxon>Candidatus Zambryskiibacteriota</taxon>
    </lineage>
</organism>
<feature type="domain" description="RapZ C-terminal" evidence="1">
    <location>
        <begin position="2"/>
        <end position="111"/>
    </location>
</feature>
<dbReference type="Proteomes" id="UP000178538">
    <property type="component" value="Unassembled WGS sequence"/>
</dbReference>
<dbReference type="Pfam" id="PF22740">
    <property type="entry name" value="PapZ_C"/>
    <property type="match status" value="1"/>
</dbReference>
<accession>A0A1G2T3N2</accession>
<dbReference type="InterPro" id="IPR053931">
    <property type="entry name" value="RapZ_C"/>
</dbReference>
<sequence>MITLMSWGHKYGNPPANFKFDVSYFKNPWREKETRYSNRETIISFMEQQEGVNKFINNLVQMLVDLNEQFEEEEVKVAICCSAGEYRSPAIVELIGKELSKRKVKCVINHSKESLI</sequence>
<dbReference type="GO" id="GO:0005524">
    <property type="term" value="F:ATP binding"/>
    <property type="evidence" value="ECO:0007669"/>
    <property type="project" value="InterPro"/>
</dbReference>
<dbReference type="AlphaFoldDB" id="A0A1G2T3N2"/>
<dbReference type="EMBL" id="MHVG01000005">
    <property type="protein sequence ID" value="OHA91429.1"/>
    <property type="molecule type" value="Genomic_DNA"/>
</dbReference>
<evidence type="ECO:0000313" key="2">
    <source>
        <dbReference type="EMBL" id="OHA91429.1"/>
    </source>
</evidence>
<evidence type="ECO:0000313" key="3">
    <source>
        <dbReference type="Proteomes" id="UP000178538"/>
    </source>
</evidence>